<dbReference type="GO" id="GO:0003824">
    <property type="term" value="F:catalytic activity"/>
    <property type="evidence" value="ECO:0007669"/>
    <property type="project" value="InterPro"/>
</dbReference>
<accession>A0A6A6YHD7</accession>
<dbReference type="PANTHER" id="PTHR14237">
    <property type="entry name" value="MOLYBDOPTERIN COFACTOR SULFURASE MOSC"/>
    <property type="match status" value="1"/>
</dbReference>
<dbReference type="SUPFAM" id="SSF141673">
    <property type="entry name" value="MOSC N-terminal domain-like"/>
    <property type="match status" value="1"/>
</dbReference>
<evidence type="ECO:0000313" key="2">
    <source>
        <dbReference type="EMBL" id="KAF2807943.1"/>
    </source>
</evidence>
<reference evidence="2 4" key="1">
    <citation type="journal article" date="2020" name="Stud. Mycol.">
        <title>101 Dothideomycetes genomes: a test case for predicting lifestyles and emergence of pathogens.</title>
        <authorList>
            <person name="Haridas S."/>
            <person name="Albert R."/>
            <person name="Binder M."/>
            <person name="Bloem J."/>
            <person name="Labutti K."/>
            <person name="Salamov A."/>
            <person name="Andreopoulos B."/>
            <person name="Baker S."/>
            <person name="Barry K."/>
            <person name="Bills G."/>
            <person name="Bluhm B."/>
            <person name="Cannon C."/>
            <person name="Castanera R."/>
            <person name="Culley D."/>
            <person name="Daum C."/>
            <person name="Ezra D."/>
            <person name="Gonzalez J."/>
            <person name="Henrissat B."/>
            <person name="Kuo A."/>
            <person name="Liang C."/>
            <person name="Lipzen A."/>
            <person name="Lutzoni F."/>
            <person name="Magnuson J."/>
            <person name="Mondo S."/>
            <person name="Nolan M."/>
            <person name="Ohm R."/>
            <person name="Pangilinan J."/>
            <person name="Park H.-J."/>
            <person name="Ramirez L."/>
            <person name="Alfaro M."/>
            <person name="Sun H."/>
            <person name="Tritt A."/>
            <person name="Yoshinaga Y."/>
            <person name="Zwiers L.-H."/>
            <person name="Turgeon B."/>
            <person name="Goodwin S."/>
            <person name="Spatafora J."/>
            <person name="Crous P."/>
            <person name="Grigoriev I."/>
        </authorList>
    </citation>
    <scope>NUCLEOTIDE SEQUENCE</scope>
    <source>
        <strain evidence="2 4">CBS 304.34</strain>
    </source>
</reference>
<gene>
    <name evidence="2 4" type="ORF">BDZ99DRAFT_420616</name>
</gene>
<proteinExistence type="predicted"/>
<dbReference type="EMBL" id="MU003704">
    <property type="protein sequence ID" value="KAF2807943.1"/>
    <property type="molecule type" value="Genomic_DNA"/>
</dbReference>
<organism evidence="2">
    <name type="scientific">Mytilinidion resinicola</name>
    <dbReference type="NCBI Taxonomy" id="574789"/>
    <lineage>
        <taxon>Eukaryota</taxon>
        <taxon>Fungi</taxon>
        <taxon>Dikarya</taxon>
        <taxon>Ascomycota</taxon>
        <taxon>Pezizomycotina</taxon>
        <taxon>Dothideomycetes</taxon>
        <taxon>Pleosporomycetidae</taxon>
        <taxon>Mytilinidiales</taxon>
        <taxon>Mytilinidiaceae</taxon>
        <taxon>Mytilinidion</taxon>
    </lineage>
</organism>
<dbReference type="Pfam" id="PF03473">
    <property type="entry name" value="MOSC"/>
    <property type="match status" value="1"/>
</dbReference>
<evidence type="ECO:0000313" key="4">
    <source>
        <dbReference type="RefSeq" id="XP_033574907.1"/>
    </source>
</evidence>
<dbReference type="Pfam" id="PF03476">
    <property type="entry name" value="MOSC_N"/>
    <property type="match status" value="1"/>
</dbReference>
<dbReference type="GeneID" id="54457820"/>
<dbReference type="RefSeq" id="XP_033574907.1">
    <property type="nucleotide sequence ID" value="XM_033716927.1"/>
</dbReference>
<dbReference type="InterPro" id="IPR011037">
    <property type="entry name" value="Pyrv_Knase-like_insert_dom_sf"/>
</dbReference>
<dbReference type="PROSITE" id="PS51340">
    <property type="entry name" value="MOSC"/>
    <property type="match status" value="1"/>
</dbReference>
<reference evidence="4" key="2">
    <citation type="submission" date="2020-04" db="EMBL/GenBank/DDBJ databases">
        <authorList>
            <consortium name="NCBI Genome Project"/>
        </authorList>
    </citation>
    <scope>NUCLEOTIDE SEQUENCE</scope>
    <source>
        <strain evidence="4">CBS 304.34</strain>
    </source>
</reference>
<dbReference type="InterPro" id="IPR005303">
    <property type="entry name" value="MOCOS_middle"/>
</dbReference>
<evidence type="ECO:0000259" key="1">
    <source>
        <dbReference type="PROSITE" id="PS51340"/>
    </source>
</evidence>
<keyword evidence="3" id="KW-1185">Reference proteome</keyword>
<name>A0A6A6YHD7_9PEZI</name>
<dbReference type="GO" id="GO:0030170">
    <property type="term" value="F:pyridoxal phosphate binding"/>
    <property type="evidence" value="ECO:0007669"/>
    <property type="project" value="InterPro"/>
</dbReference>
<dbReference type="GO" id="GO:0030151">
    <property type="term" value="F:molybdenum ion binding"/>
    <property type="evidence" value="ECO:0007669"/>
    <property type="project" value="InterPro"/>
</dbReference>
<dbReference type="PANTHER" id="PTHR14237:SF34">
    <property type="entry name" value="MOSC DOMAIN PROTEIN (AFU_ORTHOLOGUE AFUA_2G07820)"/>
    <property type="match status" value="1"/>
</dbReference>
<evidence type="ECO:0000313" key="3">
    <source>
        <dbReference type="Proteomes" id="UP000504636"/>
    </source>
</evidence>
<dbReference type="OrthoDB" id="17255at2759"/>
<feature type="domain" description="MOSC" evidence="1">
    <location>
        <begin position="154"/>
        <end position="316"/>
    </location>
</feature>
<dbReference type="AlphaFoldDB" id="A0A6A6YHD7"/>
<dbReference type="Proteomes" id="UP000504636">
    <property type="component" value="Unplaced"/>
</dbReference>
<reference evidence="4" key="3">
    <citation type="submission" date="2025-04" db="UniProtKB">
        <authorList>
            <consortium name="RefSeq"/>
        </authorList>
    </citation>
    <scope>IDENTIFICATION</scope>
    <source>
        <strain evidence="4">CBS 304.34</strain>
    </source>
</reference>
<dbReference type="InterPro" id="IPR005302">
    <property type="entry name" value="MoCF_Sase_C"/>
</dbReference>
<protein>
    <submittedName>
        <fullName evidence="2 4">MOSC domain-containing protein</fullName>
    </submittedName>
</protein>
<dbReference type="SUPFAM" id="SSF50800">
    <property type="entry name" value="PK beta-barrel domain-like"/>
    <property type="match status" value="1"/>
</dbReference>
<sequence length="338" mass="38006">MKISQLYTYPIKSLRPTALSETAVTRHGFPYDRKYMLLRVRPDRYEPMQVSKVTAMTLFFTRIIFPDEDESGAGSIVVTFRPPGGQEKQLSVPLQPDVTGLDTVEVTMYRSGLDGYKMQESFNKWFSDCFGYDVVLVHVGNNTRPSLFGEQEIDKPTGSWFSSITSLVPSLAMSKPDYDQLTFTDCASYLVVSQKSLDDVSSRLPDGEEMDITKFRPNVVVDGAESAWEEDLWGAVRLGDAEISLRHNCGRCPSINIDYSTGKPGTGEAGTILKKLQKDRRIDTGSKYSPVFGRYGFLEPKDDAKRVRIGDEVFVTKRNSEPTTWSALPIEKKCQNPR</sequence>